<evidence type="ECO:0000313" key="2">
    <source>
        <dbReference type="Proteomes" id="UP000553632"/>
    </source>
</evidence>
<accession>A0A7J6QZF6</accession>
<organism evidence="1 2">
    <name type="scientific">Perkinsus olseni</name>
    <name type="common">Perkinsus atlanticus</name>
    <dbReference type="NCBI Taxonomy" id="32597"/>
    <lineage>
        <taxon>Eukaryota</taxon>
        <taxon>Sar</taxon>
        <taxon>Alveolata</taxon>
        <taxon>Perkinsozoa</taxon>
        <taxon>Perkinsea</taxon>
        <taxon>Perkinsida</taxon>
        <taxon>Perkinsidae</taxon>
        <taxon>Perkinsus</taxon>
    </lineage>
</organism>
<reference evidence="1 2" key="1">
    <citation type="submission" date="2020-04" db="EMBL/GenBank/DDBJ databases">
        <title>Perkinsus olseni comparative genomics.</title>
        <authorList>
            <person name="Bogema D.R."/>
        </authorList>
    </citation>
    <scope>NUCLEOTIDE SEQUENCE [LARGE SCALE GENOMIC DNA]</scope>
    <source>
        <strain evidence="1 2">ATCC PRA-207</strain>
    </source>
</reference>
<dbReference type="EMBL" id="JABANO010029304">
    <property type="protein sequence ID" value="KAF4713743.1"/>
    <property type="molecule type" value="Genomic_DNA"/>
</dbReference>
<name>A0A7J6QZF6_PEROL</name>
<sequence>METYLMVSTGGVAVVQLLWDHALLAFLTEHSHSPHSVEEFSNMLWTKIDIGTLERTSDEYDKKVRKKGK</sequence>
<protein>
    <submittedName>
        <fullName evidence="1">Dynein heavy chain 10, axonemal</fullName>
    </submittedName>
</protein>
<proteinExistence type="predicted"/>
<dbReference type="Proteomes" id="UP000553632">
    <property type="component" value="Unassembled WGS sequence"/>
</dbReference>
<feature type="non-terminal residue" evidence="1">
    <location>
        <position position="1"/>
    </location>
</feature>
<gene>
    <name evidence="1" type="primary">DNAH10_9</name>
    <name evidence="1" type="ORF">FOZ63_014502</name>
</gene>
<comment type="caution">
    <text evidence="1">The sequence shown here is derived from an EMBL/GenBank/DDBJ whole genome shotgun (WGS) entry which is preliminary data.</text>
</comment>
<keyword evidence="2" id="KW-1185">Reference proteome</keyword>
<evidence type="ECO:0000313" key="1">
    <source>
        <dbReference type="EMBL" id="KAF4713743.1"/>
    </source>
</evidence>
<dbReference type="AlphaFoldDB" id="A0A7J6QZF6"/>